<proteinExistence type="predicted"/>
<protein>
    <submittedName>
        <fullName evidence="2">Uncharacterized protein</fullName>
    </submittedName>
</protein>
<evidence type="ECO:0000313" key="3">
    <source>
        <dbReference type="Proteomes" id="UP000000311"/>
    </source>
</evidence>
<name>E2ATF2_CAMFO</name>
<dbReference type="STRING" id="104421.E2ATF2"/>
<feature type="region of interest" description="Disordered" evidence="1">
    <location>
        <begin position="176"/>
        <end position="221"/>
    </location>
</feature>
<gene>
    <name evidence="2" type="ORF">EAG_03167</name>
</gene>
<accession>E2ATF2</accession>
<dbReference type="Proteomes" id="UP000000311">
    <property type="component" value="Unassembled WGS sequence"/>
</dbReference>
<evidence type="ECO:0000313" key="2">
    <source>
        <dbReference type="EMBL" id="EFN63319.1"/>
    </source>
</evidence>
<dbReference type="EMBL" id="GL442548">
    <property type="protein sequence ID" value="EFN63319.1"/>
    <property type="molecule type" value="Genomic_DNA"/>
</dbReference>
<dbReference type="AlphaFoldDB" id="E2ATF2"/>
<sequence length="221" mass="26030">MAKDRINYLHTLNRSKWIRPQTILSKTSEMERFLYNGTVLSKKGLRHIFMQELGVDKNDLLARHPHWKTVGFVDIKQMFQYLKQHFTINEICQNIHIILYKQSKVKKILADLKQHYSQNTKYSFTNGQYLALCLYMLEKDTHFTGDGIWSNGHDVKQQSLEKISVVEDIDNNTVQSTDNYLNSGDSHDINDDFNTKDNNDMDNHDDLDDEDEISMTKWQHT</sequence>
<dbReference type="OrthoDB" id="10064535at2759"/>
<organism evidence="3">
    <name type="scientific">Camponotus floridanus</name>
    <name type="common">Florida carpenter ant</name>
    <dbReference type="NCBI Taxonomy" id="104421"/>
    <lineage>
        <taxon>Eukaryota</taxon>
        <taxon>Metazoa</taxon>
        <taxon>Ecdysozoa</taxon>
        <taxon>Arthropoda</taxon>
        <taxon>Hexapoda</taxon>
        <taxon>Insecta</taxon>
        <taxon>Pterygota</taxon>
        <taxon>Neoptera</taxon>
        <taxon>Endopterygota</taxon>
        <taxon>Hymenoptera</taxon>
        <taxon>Apocrita</taxon>
        <taxon>Aculeata</taxon>
        <taxon>Formicoidea</taxon>
        <taxon>Formicidae</taxon>
        <taxon>Formicinae</taxon>
        <taxon>Camponotus</taxon>
    </lineage>
</organism>
<feature type="compositionally biased region" description="Basic and acidic residues" evidence="1">
    <location>
        <begin position="185"/>
        <end position="204"/>
    </location>
</feature>
<dbReference type="InParanoid" id="E2ATF2"/>
<keyword evidence="3" id="KW-1185">Reference proteome</keyword>
<reference evidence="2 3" key="1">
    <citation type="journal article" date="2010" name="Science">
        <title>Genomic comparison of the ants Camponotus floridanus and Harpegnathos saltator.</title>
        <authorList>
            <person name="Bonasio R."/>
            <person name="Zhang G."/>
            <person name="Ye C."/>
            <person name="Mutti N.S."/>
            <person name="Fang X."/>
            <person name="Qin N."/>
            <person name="Donahue G."/>
            <person name="Yang P."/>
            <person name="Li Q."/>
            <person name="Li C."/>
            <person name="Zhang P."/>
            <person name="Huang Z."/>
            <person name="Berger S.L."/>
            <person name="Reinberg D."/>
            <person name="Wang J."/>
            <person name="Liebig J."/>
        </authorList>
    </citation>
    <scope>NUCLEOTIDE SEQUENCE [LARGE SCALE GENOMIC DNA]</scope>
    <source>
        <strain evidence="3">C129</strain>
    </source>
</reference>
<evidence type="ECO:0000256" key="1">
    <source>
        <dbReference type="SAM" id="MobiDB-lite"/>
    </source>
</evidence>